<feature type="domain" description="Aminotransferase class V" evidence="5">
    <location>
        <begin position="3"/>
        <end position="370"/>
    </location>
</feature>
<organism evidence="6 7">
    <name type="scientific">Selenomonas montiformis</name>
    <dbReference type="NCBI Taxonomy" id="2652285"/>
    <lineage>
        <taxon>Bacteria</taxon>
        <taxon>Bacillati</taxon>
        <taxon>Bacillota</taxon>
        <taxon>Negativicutes</taxon>
        <taxon>Selenomonadales</taxon>
        <taxon>Selenomonadaceae</taxon>
        <taxon>Selenomonas</taxon>
    </lineage>
</organism>
<dbReference type="InterPro" id="IPR015422">
    <property type="entry name" value="PyrdxlP-dep_Trfase_small"/>
</dbReference>
<dbReference type="InterPro" id="IPR015424">
    <property type="entry name" value="PyrdxlP-dep_Trfase"/>
</dbReference>
<comment type="cofactor">
    <cofactor evidence="1 4">
        <name>pyridoxal 5'-phosphate</name>
        <dbReference type="ChEBI" id="CHEBI:597326"/>
    </cofactor>
</comment>
<evidence type="ECO:0000256" key="1">
    <source>
        <dbReference type="ARBA" id="ARBA00001933"/>
    </source>
</evidence>
<protein>
    <submittedName>
        <fullName evidence="6">Aminotransferase class V-fold PLP-dependent enzyme</fullName>
    </submittedName>
</protein>
<keyword evidence="2" id="KW-0663">Pyridoxal phosphate</keyword>
<keyword evidence="6" id="KW-0032">Aminotransferase</keyword>
<name>A0A6I2UYK3_9FIRM</name>
<dbReference type="SUPFAM" id="SSF53383">
    <property type="entry name" value="PLP-dependent transferases"/>
    <property type="match status" value="1"/>
</dbReference>
<sequence>MAYFDNAATTYPKPECVYHEMDSFYRSHGGSAGRGTHEGAKSAGMLIAETRDRLKFLFHAPNHEVIFTPTATLALNMIIQGMIKAGARNIYISPFEHNAVTRVLHALAKEYTLSVHQLKVRDDLAYDMERIRYQFDEQAPDFVIVSHASNVIGLIAPAPDIFSLAKKYQACTLLDMSQTAGLVDIDIQRSDCDFAVFAGHKTLYGPTGISGFLMKPEISLPPVLFGGTGVASAEQDMPQNLPARYEMGTMNISGIAGLHATLGWLLETGIDNIRKREHANRQQLLEILEGYDFLQLVGVNPEREYVGVVSALIDGISSDSAGPLFDEHDIAIRTGLQCAPLAHKFLGTFPAGTLRFSVSYFTTERDFEALKSVLDEIEEDI</sequence>
<dbReference type="NCBIfam" id="TIGR01977">
    <property type="entry name" value="am_tr_V_EF2568"/>
    <property type="match status" value="1"/>
</dbReference>
<dbReference type="RefSeq" id="WP_154620065.1">
    <property type="nucleotide sequence ID" value="NZ_VUNL01000003.1"/>
</dbReference>
<dbReference type="PANTHER" id="PTHR43586">
    <property type="entry name" value="CYSTEINE DESULFURASE"/>
    <property type="match status" value="1"/>
</dbReference>
<proteinExistence type="inferred from homology"/>
<dbReference type="InterPro" id="IPR020578">
    <property type="entry name" value="Aminotrans_V_PyrdxlP_BS"/>
</dbReference>
<evidence type="ECO:0000259" key="5">
    <source>
        <dbReference type="Pfam" id="PF00266"/>
    </source>
</evidence>
<dbReference type="InterPro" id="IPR000192">
    <property type="entry name" value="Aminotrans_V_dom"/>
</dbReference>
<evidence type="ECO:0000256" key="2">
    <source>
        <dbReference type="ARBA" id="ARBA00022898"/>
    </source>
</evidence>
<accession>A0A6I2UYK3</accession>
<reference evidence="6 7" key="1">
    <citation type="submission" date="2019-08" db="EMBL/GenBank/DDBJ databases">
        <title>In-depth cultivation of the pig gut microbiome towards novel bacterial diversity and tailored functional studies.</title>
        <authorList>
            <person name="Wylensek D."/>
            <person name="Hitch T.C.A."/>
            <person name="Clavel T."/>
        </authorList>
    </citation>
    <scope>NUCLEOTIDE SEQUENCE [LARGE SCALE GENOMIC DNA]</scope>
    <source>
        <strain evidence="7">WCA-380-WT-3B3</strain>
    </source>
</reference>
<evidence type="ECO:0000256" key="4">
    <source>
        <dbReference type="RuleBase" id="RU004504"/>
    </source>
</evidence>
<comment type="similarity">
    <text evidence="3">Belongs to the class-V pyridoxal-phosphate-dependent aminotransferase family.</text>
</comment>
<dbReference type="AlphaFoldDB" id="A0A6I2UYK3"/>
<evidence type="ECO:0000313" key="6">
    <source>
        <dbReference type="EMBL" id="MSV24292.1"/>
    </source>
</evidence>
<keyword evidence="6" id="KW-0808">Transferase</keyword>
<dbReference type="EMBL" id="VUNL01000003">
    <property type="protein sequence ID" value="MSV24292.1"/>
    <property type="molecule type" value="Genomic_DNA"/>
</dbReference>
<evidence type="ECO:0000313" key="7">
    <source>
        <dbReference type="Proteomes" id="UP000430222"/>
    </source>
</evidence>
<dbReference type="PANTHER" id="PTHR43586:SF4">
    <property type="entry name" value="ISOPENICILLIN N EPIMERASE"/>
    <property type="match status" value="1"/>
</dbReference>
<dbReference type="Gene3D" id="3.90.1150.10">
    <property type="entry name" value="Aspartate Aminotransferase, domain 1"/>
    <property type="match status" value="1"/>
</dbReference>
<gene>
    <name evidence="6" type="ORF">FYJ78_03645</name>
</gene>
<dbReference type="Gene3D" id="3.40.640.10">
    <property type="entry name" value="Type I PLP-dependent aspartate aminotransferase-like (Major domain)"/>
    <property type="match status" value="1"/>
</dbReference>
<dbReference type="Pfam" id="PF00266">
    <property type="entry name" value="Aminotran_5"/>
    <property type="match status" value="1"/>
</dbReference>
<dbReference type="GO" id="GO:0008483">
    <property type="term" value="F:transaminase activity"/>
    <property type="evidence" value="ECO:0007669"/>
    <property type="project" value="UniProtKB-KW"/>
</dbReference>
<dbReference type="Proteomes" id="UP000430222">
    <property type="component" value="Unassembled WGS sequence"/>
</dbReference>
<evidence type="ECO:0000256" key="3">
    <source>
        <dbReference type="RuleBase" id="RU004075"/>
    </source>
</evidence>
<dbReference type="PROSITE" id="PS00595">
    <property type="entry name" value="AA_TRANSFER_CLASS_5"/>
    <property type="match status" value="1"/>
</dbReference>
<dbReference type="InterPro" id="IPR010969">
    <property type="entry name" value="Cys_dSase-rel_unknwn_funct"/>
</dbReference>
<keyword evidence="7" id="KW-1185">Reference proteome</keyword>
<dbReference type="InterPro" id="IPR015421">
    <property type="entry name" value="PyrdxlP-dep_Trfase_major"/>
</dbReference>
<comment type="caution">
    <text evidence="6">The sequence shown here is derived from an EMBL/GenBank/DDBJ whole genome shotgun (WGS) entry which is preliminary data.</text>
</comment>